<name>A0A2R7Y7S7_9CREN</name>
<dbReference type="InterPro" id="IPR010985">
    <property type="entry name" value="Ribbon_hlx_hlx"/>
</dbReference>
<dbReference type="SUPFAM" id="SSF47598">
    <property type="entry name" value="Ribbon-helix-helix"/>
    <property type="match status" value="1"/>
</dbReference>
<evidence type="ECO:0000259" key="1">
    <source>
        <dbReference type="Pfam" id="PF01402"/>
    </source>
</evidence>
<dbReference type="EMBL" id="NBVN01000002">
    <property type="protein sequence ID" value="PUA33457.1"/>
    <property type="molecule type" value="Genomic_DNA"/>
</dbReference>
<dbReference type="GO" id="GO:0006355">
    <property type="term" value="P:regulation of DNA-templated transcription"/>
    <property type="evidence" value="ECO:0007669"/>
    <property type="project" value="InterPro"/>
</dbReference>
<feature type="domain" description="Ribbon-helix-helix protein CopG" evidence="1">
    <location>
        <begin position="5"/>
        <end position="44"/>
    </location>
</feature>
<dbReference type="CDD" id="cd22231">
    <property type="entry name" value="RHH_NikR_HicB-like"/>
    <property type="match status" value="1"/>
</dbReference>
<dbReference type="Pfam" id="PF01402">
    <property type="entry name" value="RHH_1"/>
    <property type="match status" value="1"/>
</dbReference>
<organism evidence="2 3">
    <name type="scientific">Zestosphaera tikiterensis</name>
    <dbReference type="NCBI Taxonomy" id="1973259"/>
    <lineage>
        <taxon>Archaea</taxon>
        <taxon>Thermoproteota</taxon>
        <taxon>Thermoprotei</taxon>
        <taxon>Desulfurococcales</taxon>
        <taxon>Desulfurococcaceae</taxon>
        <taxon>Zestosphaera</taxon>
    </lineage>
</organism>
<accession>A0A2R7Y7S7</accession>
<gene>
    <name evidence="2" type="ORF">B7O98_03310</name>
</gene>
<dbReference type="Proteomes" id="UP000244093">
    <property type="component" value="Unassembled WGS sequence"/>
</dbReference>
<evidence type="ECO:0000313" key="3">
    <source>
        <dbReference type="Proteomes" id="UP000244093"/>
    </source>
</evidence>
<dbReference type="InterPro" id="IPR002145">
    <property type="entry name" value="CopG"/>
</dbReference>
<sequence length="61" mass="6949">MGLRIVTFKVDEDLLSKLDELALKLGLTRSEVIRLALLNYISQENKFLKKPGIKVKHVVLT</sequence>
<dbReference type="Gene3D" id="1.10.1220.10">
    <property type="entry name" value="Met repressor-like"/>
    <property type="match status" value="1"/>
</dbReference>
<evidence type="ECO:0000313" key="2">
    <source>
        <dbReference type="EMBL" id="PUA33457.1"/>
    </source>
</evidence>
<reference evidence="2 3" key="1">
    <citation type="journal article" date="2018" name="Syst. Appl. Microbiol.">
        <title>A new symbiotic nanoarchaeote (Candidatus Nanoclepta minutus) and its host (Zestosphaera tikiterensis gen. nov., sp. nov.) from a New Zealand hot spring.</title>
        <authorList>
            <person name="St John E."/>
            <person name="Liu Y."/>
            <person name="Podar M."/>
            <person name="Stott M.B."/>
            <person name="Meneghin J."/>
            <person name="Chen Z."/>
            <person name="Lagutin K."/>
            <person name="Mitchell K."/>
            <person name="Reysenbach A.L."/>
        </authorList>
    </citation>
    <scope>NUCLEOTIDE SEQUENCE [LARGE SCALE GENOMIC DNA]</scope>
    <source>
        <strain evidence="2">NZ3</strain>
    </source>
</reference>
<comment type="caution">
    <text evidence="2">The sequence shown here is derived from an EMBL/GenBank/DDBJ whole genome shotgun (WGS) entry which is preliminary data.</text>
</comment>
<protein>
    <recommendedName>
        <fullName evidence="1">Ribbon-helix-helix protein CopG domain-containing protein</fullName>
    </recommendedName>
</protein>
<proteinExistence type="predicted"/>
<dbReference type="AlphaFoldDB" id="A0A2R7Y7S7"/>
<dbReference type="InterPro" id="IPR013321">
    <property type="entry name" value="Arc_rbn_hlx_hlx"/>
</dbReference>